<evidence type="ECO:0000256" key="1">
    <source>
        <dbReference type="SAM" id="Coils"/>
    </source>
</evidence>
<keyword evidence="4" id="KW-1185">Reference proteome</keyword>
<keyword evidence="1" id="KW-0175">Coiled coil</keyword>
<comment type="caution">
    <text evidence="3">The sequence shown here is derived from an EMBL/GenBank/DDBJ whole genome shotgun (WGS) entry which is preliminary data.</text>
</comment>
<name>A0A9P7VSG3_9AGAR</name>
<dbReference type="OrthoDB" id="2909161at2759"/>
<evidence type="ECO:0000256" key="2">
    <source>
        <dbReference type="SAM" id="MobiDB-lite"/>
    </source>
</evidence>
<proteinExistence type="predicted"/>
<evidence type="ECO:0000313" key="4">
    <source>
        <dbReference type="Proteomes" id="UP000812287"/>
    </source>
</evidence>
<dbReference type="GeneID" id="66102207"/>
<gene>
    <name evidence="3" type="ORF">BT62DRAFT_169117</name>
</gene>
<dbReference type="AlphaFoldDB" id="A0A9P7VSG3"/>
<protein>
    <submittedName>
        <fullName evidence="3">Uncharacterized protein</fullName>
    </submittedName>
</protein>
<reference evidence="3" key="1">
    <citation type="submission" date="2020-11" db="EMBL/GenBank/DDBJ databases">
        <title>Adaptations for nitrogen fixation in a non-lichenized fungal sporocarp promotes dispersal by wood-feeding termites.</title>
        <authorList>
            <consortium name="DOE Joint Genome Institute"/>
            <person name="Koch R.A."/>
            <person name="Yoon G."/>
            <person name="Arayal U."/>
            <person name="Lail K."/>
            <person name="Amirebrahimi M."/>
            <person name="Labutti K."/>
            <person name="Lipzen A."/>
            <person name="Riley R."/>
            <person name="Barry K."/>
            <person name="Henrissat B."/>
            <person name="Grigoriev I.V."/>
            <person name="Herr J.R."/>
            <person name="Aime M.C."/>
        </authorList>
    </citation>
    <scope>NUCLEOTIDE SEQUENCE</scope>
    <source>
        <strain evidence="3">MCA 3950</strain>
    </source>
</reference>
<feature type="compositionally biased region" description="Polar residues" evidence="2">
    <location>
        <begin position="117"/>
        <end position="138"/>
    </location>
</feature>
<feature type="region of interest" description="Disordered" evidence="2">
    <location>
        <begin position="1"/>
        <end position="30"/>
    </location>
</feature>
<sequence length="261" mass="28826">MEHSQESKDEIEKAVIEERSKPLPRVEAQKWAKSHPDTTCKICKEHNLPCAPLESRVHCNTPACRNSDKACSKYDDELFKRIVGRFPSLQRSAFDEILSRLPPLSLSDLNPALVAARTSSAPEPSPNKSTVSFKQKTPPTNPAPDSASEAAQLPPNFNPHAFYVGYSVSSTEPTLDPNLQSSFFDPSQVQVLAQKITDLLEENGALKAKLEEANSAEAVLNDSNQNLEKVKADTETMIQGLREALERTEAEHKGMVFSNIE</sequence>
<feature type="coiled-coil region" evidence="1">
    <location>
        <begin position="196"/>
        <end position="251"/>
    </location>
</feature>
<evidence type="ECO:0000313" key="3">
    <source>
        <dbReference type="EMBL" id="KAG7445635.1"/>
    </source>
</evidence>
<dbReference type="Proteomes" id="UP000812287">
    <property type="component" value="Unassembled WGS sequence"/>
</dbReference>
<feature type="compositionally biased region" description="Basic and acidic residues" evidence="2">
    <location>
        <begin position="1"/>
        <end position="21"/>
    </location>
</feature>
<accession>A0A9P7VSG3</accession>
<feature type="region of interest" description="Disordered" evidence="2">
    <location>
        <begin position="117"/>
        <end position="154"/>
    </location>
</feature>
<organism evidence="3 4">
    <name type="scientific">Guyanagaster necrorhizus</name>
    <dbReference type="NCBI Taxonomy" id="856835"/>
    <lineage>
        <taxon>Eukaryota</taxon>
        <taxon>Fungi</taxon>
        <taxon>Dikarya</taxon>
        <taxon>Basidiomycota</taxon>
        <taxon>Agaricomycotina</taxon>
        <taxon>Agaricomycetes</taxon>
        <taxon>Agaricomycetidae</taxon>
        <taxon>Agaricales</taxon>
        <taxon>Marasmiineae</taxon>
        <taxon>Physalacriaceae</taxon>
        <taxon>Guyanagaster</taxon>
    </lineage>
</organism>
<dbReference type="EMBL" id="MU250536">
    <property type="protein sequence ID" value="KAG7445635.1"/>
    <property type="molecule type" value="Genomic_DNA"/>
</dbReference>
<dbReference type="RefSeq" id="XP_043039135.1">
    <property type="nucleotide sequence ID" value="XM_043179911.1"/>
</dbReference>